<evidence type="ECO:0000256" key="9">
    <source>
        <dbReference type="ARBA" id="ARBA00022840"/>
    </source>
</evidence>
<evidence type="ECO:0000256" key="4">
    <source>
        <dbReference type="ARBA" id="ARBA00022679"/>
    </source>
</evidence>
<evidence type="ECO:0000256" key="2">
    <source>
        <dbReference type="ARBA" id="ARBA00011902"/>
    </source>
</evidence>
<evidence type="ECO:0000256" key="12">
    <source>
        <dbReference type="ARBA" id="ARBA00023137"/>
    </source>
</evidence>
<keyword evidence="15" id="KW-0325">Glycoprotein</keyword>
<dbReference type="Pfam" id="PF12810">
    <property type="entry name" value="ALK_LTK_GRD"/>
    <property type="match status" value="1"/>
</dbReference>
<evidence type="ECO:0000256" key="3">
    <source>
        <dbReference type="ARBA" id="ARBA00022475"/>
    </source>
</evidence>
<gene>
    <name evidence="18" type="ORF">UFOPK1433_00164</name>
    <name evidence="19" type="ORF">UFOPK1843_00642</name>
</gene>
<dbReference type="InterPro" id="IPR055163">
    <property type="entry name" value="ALK/LTK-like_GRD"/>
</dbReference>
<evidence type="ECO:0000256" key="11">
    <source>
        <dbReference type="ARBA" id="ARBA00023136"/>
    </source>
</evidence>
<dbReference type="EMBL" id="CAEZSN010000011">
    <property type="protein sequence ID" value="CAB4534871.1"/>
    <property type="molecule type" value="Genomic_DNA"/>
</dbReference>
<dbReference type="GO" id="GO:0005886">
    <property type="term" value="C:plasma membrane"/>
    <property type="evidence" value="ECO:0007669"/>
    <property type="project" value="UniProtKB-SubCell"/>
</dbReference>
<protein>
    <recommendedName>
        <fullName evidence="2">receptor protein-tyrosine kinase</fullName>
        <ecNumber evidence="2">2.7.10.1</ecNumber>
    </recommendedName>
</protein>
<comment type="subcellular location">
    <subcellularLocation>
        <location evidence="1">Cell membrane</location>
        <topology evidence="1">Single-pass type I membrane protein</topology>
    </subcellularLocation>
</comment>
<keyword evidence="14" id="KW-0675">Receptor</keyword>
<evidence type="ECO:0000256" key="13">
    <source>
        <dbReference type="ARBA" id="ARBA00023157"/>
    </source>
</evidence>
<sequence>MHSKKSSRWLKLVSATVALAALAGFAITVPSQAVSPNPTPYCTEGTCWVTFDYTGDSFVWTPPNKINSLHFDVLGAQGGRLGGKGGSVSGDFAVIPSSLYVYVGGMGSSSNGAPGGFNGGGASGNGHGDQGSGGGASDLRISQNLSDRVVVAGGGGGTGGWIGGAGGPGGLTIASAGVKGSPSGTAGGGGTQAVGGTAGLGATSGNGTAGALGVGGIGGNGGIAGGGGGGGGFYGGGGGGADSVTGGSDGAGGGGGSSFATLALTSSVVHQAGVRSGNGQVVLRYTFAPTVASFAIISSPNSTNGKASFQIVFDQLVYDLDAFDFKTTGTASGCAVANPTGDGYRFQIEVTGCSSGTLNLSLRPFAVIGASSGPSTESYAVGTATVDSQAPLFTLEAPASPTKAETLSFQLKSVEEFSKPNASAFEVIGSGCQLGSITMTNSSTAAINVIGCQSAANVKLKVLANQISDLAGNTGPSEPIQSLDILVDREPPTVIRNQLVGITADLNEFEVVFSESVTGLTLQSFETSAGCNLSKLDGEKSEYQVWLTGCQSNASLTLKTLQAIDAAGNLGPTVAQNGTGNNDKIAPTALITELVRTDKSISPSFELRFDEVVTDFQIDALSKSGTAKNCEFSVSEVTSGTVYRIDSSFCSAGSLRISLLPGSVSDSHGNQGPPTQTDSPMARISEKVVPVSTVTRSNLDPFDQNPAEAVAPNRVKPQNPPNQNTVASPIELARSEGLAPESWVALLVAGVALLISKRSRGRRAIRR</sequence>
<evidence type="ECO:0000256" key="8">
    <source>
        <dbReference type="ARBA" id="ARBA00022777"/>
    </source>
</evidence>
<keyword evidence="5" id="KW-0812">Transmembrane</keyword>
<feature type="compositionally biased region" description="Gly residues" evidence="16">
    <location>
        <begin position="117"/>
        <end position="136"/>
    </location>
</feature>
<keyword evidence="3" id="KW-1003">Cell membrane</keyword>
<accession>A0A6J6H3I0</accession>
<feature type="region of interest" description="Disordered" evidence="16">
    <location>
        <begin position="117"/>
        <end position="139"/>
    </location>
</feature>
<keyword evidence="12" id="KW-0829">Tyrosine-protein kinase</keyword>
<evidence type="ECO:0000256" key="16">
    <source>
        <dbReference type="SAM" id="MobiDB-lite"/>
    </source>
</evidence>
<keyword evidence="8" id="KW-0418">Kinase</keyword>
<evidence type="ECO:0000256" key="15">
    <source>
        <dbReference type="ARBA" id="ARBA00023180"/>
    </source>
</evidence>
<feature type="compositionally biased region" description="Polar residues" evidence="16">
    <location>
        <begin position="664"/>
        <end position="679"/>
    </location>
</feature>
<evidence type="ECO:0000313" key="19">
    <source>
        <dbReference type="EMBL" id="CAB4608161.1"/>
    </source>
</evidence>
<keyword evidence="11" id="KW-0472">Membrane</keyword>
<organism evidence="19">
    <name type="scientific">freshwater metagenome</name>
    <dbReference type="NCBI Taxonomy" id="449393"/>
    <lineage>
        <taxon>unclassified sequences</taxon>
        <taxon>metagenomes</taxon>
        <taxon>ecological metagenomes</taxon>
    </lineage>
</organism>
<keyword evidence="13" id="KW-1015">Disulfide bond</keyword>
<name>A0A6J6H3I0_9ZZZZ</name>
<keyword evidence="4" id="KW-0808">Transferase</keyword>
<keyword evidence="6" id="KW-0732">Signal</keyword>
<evidence type="ECO:0000256" key="1">
    <source>
        <dbReference type="ARBA" id="ARBA00004251"/>
    </source>
</evidence>
<evidence type="ECO:0000256" key="5">
    <source>
        <dbReference type="ARBA" id="ARBA00022692"/>
    </source>
</evidence>
<reference evidence="19" key="1">
    <citation type="submission" date="2020-05" db="EMBL/GenBank/DDBJ databases">
        <authorList>
            <person name="Chiriac C."/>
            <person name="Salcher M."/>
            <person name="Ghai R."/>
            <person name="Kavagutti S V."/>
        </authorList>
    </citation>
    <scope>NUCLEOTIDE SEQUENCE</scope>
</reference>
<evidence type="ECO:0000313" key="18">
    <source>
        <dbReference type="EMBL" id="CAB4534871.1"/>
    </source>
</evidence>
<dbReference type="PANTHER" id="PTHR16306">
    <property type="entry name" value="TRANSLIN-ASSOCIATED FACTOR X-INTERACTING PROTEIN 1"/>
    <property type="match status" value="1"/>
</dbReference>
<dbReference type="PANTHER" id="PTHR16306:SF0">
    <property type="entry name" value="TRANSLIN-ASSOCIATED FACTOR X-INTERACTING PROTEIN 1"/>
    <property type="match status" value="1"/>
</dbReference>
<keyword evidence="10" id="KW-1133">Transmembrane helix</keyword>
<dbReference type="GO" id="GO:0005737">
    <property type="term" value="C:cytoplasm"/>
    <property type="evidence" value="ECO:0007669"/>
    <property type="project" value="TreeGrafter"/>
</dbReference>
<feature type="region of interest" description="Disordered" evidence="16">
    <location>
        <begin position="662"/>
        <end position="684"/>
    </location>
</feature>
<evidence type="ECO:0000256" key="14">
    <source>
        <dbReference type="ARBA" id="ARBA00023170"/>
    </source>
</evidence>
<proteinExistence type="predicted"/>
<dbReference type="GO" id="GO:0004714">
    <property type="term" value="F:transmembrane receptor protein tyrosine kinase activity"/>
    <property type="evidence" value="ECO:0007669"/>
    <property type="project" value="UniProtKB-EC"/>
</dbReference>
<keyword evidence="7" id="KW-0547">Nucleotide-binding</keyword>
<feature type="domain" description="ALK/LTK-like glycine-rich" evidence="17">
    <location>
        <begin position="71"/>
        <end position="271"/>
    </location>
</feature>
<evidence type="ECO:0000259" key="17">
    <source>
        <dbReference type="Pfam" id="PF12810"/>
    </source>
</evidence>
<evidence type="ECO:0000256" key="6">
    <source>
        <dbReference type="ARBA" id="ARBA00022729"/>
    </source>
</evidence>
<evidence type="ECO:0000256" key="7">
    <source>
        <dbReference type="ARBA" id="ARBA00022741"/>
    </source>
</evidence>
<dbReference type="EMBL" id="CAEZUR010000042">
    <property type="protein sequence ID" value="CAB4608161.1"/>
    <property type="molecule type" value="Genomic_DNA"/>
</dbReference>
<evidence type="ECO:0000256" key="10">
    <source>
        <dbReference type="ARBA" id="ARBA00022989"/>
    </source>
</evidence>
<dbReference type="GO" id="GO:0005524">
    <property type="term" value="F:ATP binding"/>
    <property type="evidence" value="ECO:0007669"/>
    <property type="project" value="UniProtKB-KW"/>
</dbReference>
<dbReference type="AlphaFoldDB" id="A0A6J6H3I0"/>
<dbReference type="EC" id="2.7.10.1" evidence="2"/>
<feature type="region of interest" description="Disordered" evidence="16">
    <location>
        <begin position="696"/>
        <end position="726"/>
    </location>
</feature>
<keyword evidence="9" id="KW-0067">ATP-binding</keyword>